<dbReference type="OrthoDB" id="3578967at2"/>
<evidence type="ECO:0000313" key="1">
    <source>
        <dbReference type="EMBL" id="EON70607.1"/>
    </source>
</evidence>
<evidence type="ECO:0000313" key="2">
    <source>
        <dbReference type="Proteomes" id="UP000013911"/>
    </source>
</evidence>
<dbReference type="EMBL" id="AQPX01000031">
    <property type="protein sequence ID" value="EON70607.1"/>
    <property type="molecule type" value="Genomic_DNA"/>
</dbReference>
<proteinExistence type="predicted"/>
<dbReference type="eggNOG" id="ENOG5032UB9">
    <property type="taxonomic scope" value="Bacteria"/>
</dbReference>
<name>R7Z909_LYSSH</name>
<organism evidence="1 2">
    <name type="scientific">Lysinibacillus sphaericus OT4b.31</name>
    <dbReference type="NCBI Taxonomy" id="1285586"/>
    <lineage>
        <taxon>Bacteria</taxon>
        <taxon>Bacillati</taxon>
        <taxon>Bacillota</taxon>
        <taxon>Bacilli</taxon>
        <taxon>Bacillales</taxon>
        <taxon>Bacillaceae</taxon>
        <taxon>Lysinibacillus</taxon>
    </lineage>
</organism>
<reference evidence="1 2" key="1">
    <citation type="submission" date="2013-04" db="EMBL/GenBank/DDBJ databases">
        <title>Draft genome of the heavy metal tolerant bacterium Lysinibacillus sphaericus strain OT4b.31.</title>
        <authorList>
            <person name="Pena-Montenegro T.D."/>
            <person name="Dussan J."/>
        </authorList>
    </citation>
    <scope>NUCLEOTIDE SEQUENCE [LARGE SCALE GENOMIC DNA]</scope>
    <source>
        <strain evidence="1 2">OT4b.31</strain>
    </source>
</reference>
<dbReference type="RefSeq" id="WP_010860958.1">
    <property type="nucleotide sequence ID" value="NZ_KB933406.1"/>
</dbReference>
<comment type="caution">
    <text evidence="1">The sequence shown here is derived from an EMBL/GenBank/DDBJ whole genome shotgun (WGS) entry which is preliminary data.</text>
</comment>
<accession>R7Z909</accession>
<dbReference type="HOGENOM" id="CLU_2155254_0_0_9"/>
<dbReference type="AlphaFoldDB" id="R7Z909"/>
<gene>
    <name evidence="1" type="ORF">H131_20287</name>
</gene>
<protein>
    <submittedName>
        <fullName evidence="1">Uncharacterized protein</fullName>
    </submittedName>
</protein>
<dbReference type="Proteomes" id="UP000013911">
    <property type="component" value="Unassembled WGS sequence"/>
</dbReference>
<sequence length="111" mass="13002">MTNKKMALVKAFPPDIKKDVLEAISIIRQTDKLDFLNSFEVYVNKNSMKIPERIYFNEPTLSDYNSLSARSQIIIDCLFTRHHDGFIRQRKVEKVIKYCAQYNLPQMGISK</sequence>